<evidence type="ECO:0000256" key="1">
    <source>
        <dbReference type="ARBA" id="ARBA00004141"/>
    </source>
</evidence>
<comment type="subcellular location">
    <subcellularLocation>
        <location evidence="1">Membrane</location>
        <topology evidence="1">Multi-pass membrane protein</topology>
    </subcellularLocation>
</comment>
<evidence type="ECO:0000256" key="3">
    <source>
        <dbReference type="ARBA" id="ARBA00022461"/>
    </source>
</evidence>
<keyword evidence="8" id="KW-0472">Membrane</keyword>
<accession>T1EQD6</accession>
<dbReference type="Gene3D" id="3.10.100.10">
    <property type="entry name" value="Mannose-Binding Protein A, subunit A"/>
    <property type="match status" value="1"/>
</dbReference>
<evidence type="ECO:0000256" key="12">
    <source>
        <dbReference type="SAM" id="SignalP"/>
    </source>
</evidence>
<evidence type="ECO:0000256" key="11">
    <source>
        <dbReference type="RuleBase" id="RU000679"/>
    </source>
</evidence>
<keyword evidence="7 11" id="KW-0406">Ion transport</keyword>
<gene>
    <name evidence="14" type="primary">20198786</name>
    <name evidence="13" type="ORF">HELRODRAFT_160535</name>
</gene>
<reference evidence="13 15" key="2">
    <citation type="journal article" date="2013" name="Nature">
        <title>Insights into bilaterian evolution from three spiralian genomes.</title>
        <authorList>
            <person name="Simakov O."/>
            <person name="Marletaz F."/>
            <person name="Cho S.J."/>
            <person name="Edsinger-Gonzales E."/>
            <person name="Havlak P."/>
            <person name="Hellsten U."/>
            <person name="Kuo D.H."/>
            <person name="Larsson T."/>
            <person name="Lv J."/>
            <person name="Arendt D."/>
            <person name="Savage R."/>
            <person name="Osoegawa K."/>
            <person name="de Jong P."/>
            <person name="Grimwood J."/>
            <person name="Chapman J.A."/>
            <person name="Shapiro H."/>
            <person name="Aerts A."/>
            <person name="Otillar R.P."/>
            <person name="Terry A.Y."/>
            <person name="Boore J.L."/>
            <person name="Grigoriev I.V."/>
            <person name="Lindberg D.R."/>
            <person name="Seaver E.C."/>
            <person name="Weisblat D.A."/>
            <person name="Putnam N.H."/>
            <person name="Rokhsar D.S."/>
        </authorList>
    </citation>
    <scope>NUCLEOTIDE SEQUENCE</scope>
</reference>
<dbReference type="InterPro" id="IPR016187">
    <property type="entry name" value="CTDL_fold"/>
</dbReference>
<proteinExistence type="inferred from homology"/>
<keyword evidence="5" id="KW-1133">Transmembrane helix</keyword>
<evidence type="ECO:0000256" key="9">
    <source>
        <dbReference type="ARBA" id="ARBA00023201"/>
    </source>
</evidence>
<dbReference type="InterPro" id="IPR016186">
    <property type="entry name" value="C-type_lectin-like/link_sf"/>
</dbReference>
<keyword evidence="9 11" id="KW-0739">Sodium transport</keyword>
<dbReference type="GeneID" id="20198786"/>
<dbReference type="EnsemblMetazoa" id="HelroT160535">
    <property type="protein sequence ID" value="HelroP160535"/>
    <property type="gene ID" value="HelroG160535"/>
</dbReference>
<reference evidence="14" key="3">
    <citation type="submission" date="2015-06" db="UniProtKB">
        <authorList>
            <consortium name="EnsemblMetazoa"/>
        </authorList>
    </citation>
    <scope>IDENTIFICATION</scope>
</reference>
<evidence type="ECO:0000256" key="2">
    <source>
        <dbReference type="ARBA" id="ARBA00022448"/>
    </source>
</evidence>
<keyword evidence="3 11" id="KW-0894">Sodium channel</keyword>
<evidence type="ECO:0000313" key="13">
    <source>
        <dbReference type="EMBL" id="ESO06368.1"/>
    </source>
</evidence>
<sequence length="156" mass="18270">MFWGLTILLMTSGMVFNIYELTQRYMDRPKQVTLSITRNDALNFPSVTICNMNPVKKSALEGQQNKCCPPKWLYYSNYCYGAFQPSVTWQDANSTCVRMKSILFDSIWLGNDSPFRVYMADSMNEKTRCFRLEIVFMAYFDRPCDVNFDFVCKRKG</sequence>
<dbReference type="SUPFAM" id="SSF56436">
    <property type="entry name" value="C-type lectin-like"/>
    <property type="match status" value="1"/>
</dbReference>
<dbReference type="PANTHER" id="PTHR11690:SF248">
    <property type="entry name" value="PICKPOCKET 17, ISOFORM A"/>
    <property type="match status" value="1"/>
</dbReference>
<dbReference type="InParanoid" id="T1EQD6"/>
<evidence type="ECO:0008006" key="16">
    <source>
        <dbReference type="Google" id="ProtNLM"/>
    </source>
</evidence>
<evidence type="ECO:0000313" key="14">
    <source>
        <dbReference type="EnsemblMetazoa" id="HelroP160535"/>
    </source>
</evidence>
<dbReference type="Pfam" id="PF00858">
    <property type="entry name" value="ASC"/>
    <property type="match status" value="1"/>
</dbReference>
<dbReference type="AlphaFoldDB" id="T1EQD6"/>
<keyword evidence="10 11" id="KW-0407">Ion channel</keyword>
<dbReference type="KEGG" id="hro:HELRODRAFT_160535"/>
<dbReference type="GO" id="GO:0005272">
    <property type="term" value="F:sodium channel activity"/>
    <property type="evidence" value="ECO:0007669"/>
    <property type="project" value="UniProtKB-KW"/>
</dbReference>
<feature type="signal peptide" evidence="12">
    <location>
        <begin position="1"/>
        <end position="17"/>
    </location>
</feature>
<dbReference type="Proteomes" id="UP000015101">
    <property type="component" value="Unassembled WGS sequence"/>
</dbReference>
<evidence type="ECO:0000256" key="5">
    <source>
        <dbReference type="ARBA" id="ARBA00022989"/>
    </source>
</evidence>
<evidence type="ECO:0000256" key="10">
    <source>
        <dbReference type="ARBA" id="ARBA00023303"/>
    </source>
</evidence>
<comment type="similarity">
    <text evidence="11">Belongs to the amiloride-sensitive sodium channel (TC 1.A.6) family.</text>
</comment>
<dbReference type="CTD" id="20198786"/>
<dbReference type="RefSeq" id="XP_009015736.1">
    <property type="nucleotide sequence ID" value="XM_009017488.1"/>
</dbReference>
<dbReference type="GO" id="GO:0016020">
    <property type="term" value="C:membrane"/>
    <property type="evidence" value="ECO:0007669"/>
    <property type="project" value="UniProtKB-SubCell"/>
</dbReference>
<keyword evidence="2 11" id="KW-0813">Transport</keyword>
<evidence type="ECO:0000256" key="8">
    <source>
        <dbReference type="ARBA" id="ARBA00023136"/>
    </source>
</evidence>
<dbReference type="InterPro" id="IPR001873">
    <property type="entry name" value="ENaC"/>
</dbReference>
<dbReference type="EMBL" id="AMQM01000617">
    <property type="status" value="NOT_ANNOTATED_CDS"/>
    <property type="molecule type" value="Genomic_DNA"/>
</dbReference>
<evidence type="ECO:0000313" key="15">
    <source>
        <dbReference type="Proteomes" id="UP000015101"/>
    </source>
</evidence>
<reference evidence="15" key="1">
    <citation type="submission" date="2012-12" db="EMBL/GenBank/DDBJ databases">
        <authorList>
            <person name="Hellsten U."/>
            <person name="Grimwood J."/>
            <person name="Chapman J.A."/>
            <person name="Shapiro H."/>
            <person name="Aerts A."/>
            <person name="Otillar R.P."/>
            <person name="Terry A.Y."/>
            <person name="Boore J.L."/>
            <person name="Simakov O."/>
            <person name="Marletaz F."/>
            <person name="Cho S.-J."/>
            <person name="Edsinger-Gonzales E."/>
            <person name="Havlak P."/>
            <person name="Kuo D.-H."/>
            <person name="Larsson T."/>
            <person name="Lv J."/>
            <person name="Arendt D."/>
            <person name="Savage R."/>
            <person name="Osoegawa K."/>
            <person name="de Jong P."/>
            <person name="Lindberg D.R."/>
            <person name="Seaver E.C."/>
            <person name="Weisblat D.A."/>
            <person name="Putnam N.H."/>
            <person name="Grigoriev I.V."/>
            <person name="Rokhsar D.S."/>
        </authorList>
    </citation>
    <scope>NUCLEOTIDE SEQUENCE</scope>
</reference>
<protein>
    <recommendedName>
        <fullName evidence="16">C-type lectin domain-containing protein</fullName>
    </recommendedName>
</protein>
<dbReference type="EMBL" id="KB096324">
    <property type="protein sequence ID" value="ESO06368.1"/>
    <property type="molecule type" value="Genomic_DNA"/>
</dbReference>
<keyword evidence="12" id="KW-0732">Signal</keyword>
<keyword evidence="4 11" id="KW-0812">Transmembrane</keyword>
<dbReference type="PANTHER" id="PTHR11690">
    <property type="entry name" value="AMILORIDE-SENSITIVE SODIUM CHANNEL-RELATED"/>
    <property type="match status" value="1"/>
</dbReference>
<keyword evidence="15" id="KW-1185">Reference proteome</keyword>
<evidence type="ECO:0000256" key="6">
    <source>
        <dbReference type="ARBA" id="ARBA00023053"/>
    </source>
</evidence>
<organism evidence="14 15">
    <name type="scientific">Helobdella robusta</name>
    <name type="common">Californian leech</name>
    <dbReference type="NCBI Taxonomy" id="6412"/>
    <lineage>
        <taxon>Eukaryota</taxon>
        <taxon>Metazoa</taxon>
        <taxon>Spiralia</taxon>
        <taxon>Lophotrochozoa</taxon>
        <taxon>Annelida</taxon>
        <taxon>Clitellata</taxon>
        <taxon>Hirudinea</taxon>
        <taxon>Rhynchobdellida</taxon>
        <taxon>Glossiphoniidae</taxon>
        <taxon>Helobdella</taxon>
    </lineage>
</organism>
<evidence type="ECO:0000256" key="7">
    <source>
        <dbReference type="ARBA" id="ARBA00023065"/>
    </source>
</evidence>
<dbReference type="OrthoDB" id="6021021at2759"/>
<keyword evidence="6" id="KW-0915">Sodium</keyword>
<name>T1EQD6_HELRO</name>
<evidence type="ECO:0000256" key="4">
    <source>
        <dbReference type="ARBA" id="ARBA00022692"/>
    </source>
</evidence>
<dbReference type="HOGENOM" id="CLU_1688654_0_0_1"/>
<feature type="chain" id="PRO_5010980001" description="C-type lectin domain-containing protein" evidence="12">
    <location>
        <begin position="18"/>
        <end position="156"/>
    </location>
</feature>